<dbReference type="InterPro" id="IPR039422">
    <property type="entry name" value="MarR/SlyA-like"/>
</dbReference>
<evidence type="ECO:0000313" key="2">
    <source>
        <dbReference type="EMBL" id="TDW21402.1"/>
    </source>
</evidence>
<keyword evidence="3" id="KW-1185">Reference proteome</keyword>
<dbReference type="PROSITE" id="PS50995">
    <property type="entry name" value="HTH_MARR_2"/>
    <property type="match status" value="1"/>
</dbReference>
<proteinExistence type="predicted"/>
<dbReference type="EMBL" id="SODF01000001">
    <property type="protein sequence ID" value="TDW21402.1"/>
    <property type="molecule type" value="Genomic_DNA"/>
</dbReference>
<dbReference type="Gene3D" id="1.10.10.10">
    <property type="entry name" value="Winged helix-like DNA-binding domain superfamily/Winged helix DNA-binding domain"/>
    <property type="match status" value="1"/>
</dbReference>
<dbReference type="SUPFAM" id="SSF46785">
    <property type="entry name" value="Winged helix' DNA-binding domain"/>
    <property type="match status" value="1"/>
</dbReference>
<dbReference type="GO" id="GO:0006950">
    <property type="term" value="P:response to stress"/>
    <property type="evidence" value="ECO:0007669"/>
    <property type="project" value="TreeGrafter"/>
</dbReference>
<reference evidence="2 3" key="1">
    <citation type="submission" date="2019-03" db="EMBL/GenBank/DDBJ databases">
        <title>Genomic Encyclopedia of Type Strains, Phase III (KMG-III): the genomes of soil and plant-associated and newly described type strains.</title>
        <authorList>
            <person name="Whitman W."/>
        </authorList>
    </citation>
    <scope>NUCLEOTIDE SEQUENCE [LARGE SCALE GENOMIC DNA]</scope>
    <source>
        <strain evidence="2 3">VKM Ac-2570</strain>
    </source>
</reference>
<gene>
    <name evidence="2" type="ORF">EV650_0226</name>
</gene>
<dbReference type="GO" id="GO:0003700">
    <property type="term" value="F:DNA-binding transcription factor activity"/>
    <property type="evidence" value="ECO:0007669"/>
    <property type="project" value="InterPro"/>
</dbReference>
<dbReference type="OrthoDB" id="3217017at2"/>
<dbReference type="SMART" id="SM00347">
    <property type="entry name" value="HTH_MARR"/>
    <property type="match status" value="1"/>
</dbReference>
<organism evidence="2 3">
    <name type="scientific">Kribbella kalugense</name>
    <dbReference type="NCBI Taxonomy" id="2512221"/>
    <lineage>
        <taxon>Bacteria</taxon>
        <taxon>Bacillati</taxon>
        <taxon>Actinomycetota</taxon>
        <taxon>Actinomycetes</taxon>
        <taxon>Propionibacteriales</taxon>
        <taxon>Kribbellaceae</taxon>
        <taxon>Kribbella</taxon>
    </lineage>
</organism>
<sequence>MEPDYTGFMPQHGRTLPTVDLSMLLNQASYAVSMRLGAALAAIDISVKTYCVLAKGVEGDFTQAQLAERAWMDKTTMVNVLDDMERSGLASRTMSPTDRRVRIVAITAKGRSLLNKADAIVQTTYDEVLESMTGARRTEFLNELTALVEGPLAAPFHMEEQLRTRRSKS</sequence>
<comment type="caution">
    <text evidence="2">The sequence shown here is derived from an EMBL/GenBank/DDBJ whole genome shotgun (WGS) entry which is preliminary data.</text>
</comment>
<keyword evidence="2" id="KW-0238">DNA-binding</keyword>
<evidence type="ECO:0000259" key="1">
    <source>
        <dbReference type="PROSITE" id="PS50995"/>
    </source>
</evidence>
<dbReference type="InterPro" id="IPR036388">
    <property type="entry name" value="WH-like_DNA-bd_sf"/>
</dbReference>
<dbReference type="InterPro" id="IPR000835">
    <property type="entry name" value="HTH_MarR-typ"/>
</dbReference>
<protein>
    <submittedName>
        <fullName evidence="2">DNA-binding MarR family transcriptional regulator</fullName>
    </submittedName>
</protein>
<dbReference type="AlphaFoldDB" id="A0A4R7ZU70"/>
<name>A0A4R7ZU70_9ACTN</name>
<dbReference type="Proteomes" id="UP000295447">
    <property type="component" value="Unassembled WGS sequence"/>
</dbReference>
<dbReference type="PANTHER" id="PTHR33164">
    <property type="entry name" value="TRANSCRIPTIONAL REGULATOR, MARR FAMILY"/>
    <property type="match status" value="1"/>
</dbReference>
<dbReference type="PANTHER" id="PTHR33164:SF43">
    <property type="entry name" value="HTH-TYPE TRANSCRIPTIONAL REPRESSOR YETL"/>
    <property type="match status" value="1"/>
</dbReference>
<accession>A0A4R7ZU70</accession>
<dbReference type="GO" id="GO:0003677">
    <property type="term" value="F:DNA binding"/>
    <property type="evidence" value="ECO:0007669"/>
    <property type="project" value="UniProtKB-KW"/>
</dbReference>
<dbReference type="InterPro" id="IPR036390">
    <property type="entry name" value="WH_DNA-bd_sf"/>
</dbReference>
<dbReference type="Pfam" id="PF01047">
    <property type="entry name" value="MarR"/>
    <property type="match status" value="1"/>
</dbReference>
<evidence type="ECO:0000313" key="3">
    <source>
        <dbReference type="Proteomes" id="UP000295447"/>
    </source>
</evidence>
<dbReference type="PRINTS" id="PR00598">
    <property type="entry name" value="HTHMARR"/>
</dbReference>
<feature type="domain" description="HTH marR-type" evidence="1">
    <location>
        <begin position="18"/>
        <end position="149"/>
    </location>
</feature>